<name>A0A8D7AN56_MUSAM</name>
<reference evidence="3" key="1">
    <citation type="submission" date="2021-03" db="EMBL/GenBank/DDBJ databases">
        <authorList>
            <consortium name="Genoscope - CEA"/>
            <person name="William W."/>
        </authorList>
    </citation>
    <scope>NUCLEOTIDE SEQUENCE</scope>
    <source>
        <strain evidence="3">Doubled-haploid Pahang</strain>
    </source>
</reference>
<dbReference type="EMBL" id="HG996468">
    <property type="protein sequence ID" value="CAG1851453.1"/>
    <property type="molecule type" value="Genomic_DNA"/>
</dbReference>
<sequence length="159" mass="17757">QHEETDRELDIIIIIIIINIIIIIIIIIFFFFFFFFFFACALVAVTKSCSQWHMVGWRAVSKGHMAVDLVTSMYGPTSSQLVLKQEESSSVFSLQTHTLRVVGGVSSPPPPGRCADNQSSPRKPPFAQGSNANHCFLLLFEVDPADERGLQLPMGSNKR</sequence>
<accession>A0A8D7AN56</accession>
<protein>
    <submittedName>
        <fullName evidence="3">(wild Malaysian banana) hypothetical protein</fullName>
    </submittedName>
</protein>
<evidence type="ECO:0000313" key="3">
    <source>
        <dbReference type="EMBL" id="CAG1851453.1"/>
    </source>
</evidence>
<keyword evidence="2" id="KW-0472">Membrane</keyword>
<feature type="transmembrane region" description="Helical" evidence="2">
    <location>
        <begin position="12"/>
        <end position="45"/>
    </location>
</feature>
<feature type="region of interest" description="Disordered" evidence="1">
    <location>
        <begin position="104"/>
        <end position="126"/>
    </location>
</feature>
<organism evidence="3">
    <name type="scientific">Musa acuminata subsp. malaccensis</name>
    <name type="common">Wild banana</name>
    <name type="synonym">Musa malaccensis</name>
    <dbReference type="NCBI Taxonomy" id="214687"/>
    <lineage>
        <taxon>Eukaryota</taxon>
        <taxon>Viridiplantae</taxon>
        <taxon>Streptophyta</taxon>
        <taxon>Embryophyta</taxon>
        <taxon>Tracheophyta</taxon>
        <taxon>Spermatophyta</taxon>
        <taxon>Magnoliopsida</taxon>
        <taxon>Liliopsida</taxon>
        <taxon>Zingiberales</taxon>
        <taxon>Musaceae</taxon>
        <taxon>Musa</taxon>
    </lineage>
</organism>
<dbReference type="AlphaFoldDB" id="A0A8D7AN56"/>
<gene>
    <name evidence="3" type="ORF">GSMUA_191130.1</name>
</gene>
<keyword evidence="2" id="KW-0812">Transmembrane</keyword>
<evidence type="ECO:0000256" key="2">
    <source>
        <dbReference type="SAM" id="Phobius"/>
    </source>
</evidence>
<keyword evidence="2" id="KW-1133">Transmembrane helix</keyword>
<feature type="non-terminal residue" evidence="3">
    <location>
        <position position="1"/>
    </location>
</feature>
<proteinExistence type="predicted"/>
<evidence type="ECO:0000256" key="1">
    <source>
        <dbReference type="SAM" id="MobiDB-lite"/>
    </source>
</evidence>